<feature type="compositionally biased region" description="Polar residues" evidence="1">
    <location>
        <begin position="63"/>
        <end position="74"/>
    </location>
</feature>
<comment type="caution">
    <text evidence="2">The sequence shown here is derived from an EMBL/GenBank/DDBJ whole genome shotgun (WGS) entry which is preliminary data.</text>
</comment>
<reference evidence="2" key="2">
    <citation type="journal article" date="2024" name="Plant">
        <title>Genomic evolution and insights into agronomic trait innovations of Sesamum species.</title>
        <authorList>
            <person name="Miao H."/>
            <person name="Wang L."/>
            <person name="Qu L."/>
            <person name="Liu H."/>
            <person name="Sun Y."/>
            <person name="Le M."/>
            <person name="Wang Q."/>
            <person name="Wei S."/>
            <person name="Zheng Y."/>
            <person name="Lin W."/>
            <person name="Duan Y."/>
            <person name="Cao H."/>
            <person name="Xiong S."/>
            <person name="Wang X."/>
            <person name="Wei L."/>
            <person name="Li C."/>
            <person name="Ma Q."/>
            <person name="Ju M."/>
            <person name="Zhao R."/>
            <person name="Li G."/>
            <person name="Mu C."/>
            <person name="Tian Q."/>
            <person name="Mei H."/>
            <person name="Zhang T."/>
            <person name="Gao T."/>
            <person name="Zhang H."/>
        </authorList>
    </citation>
    <scope>NUCLEOTIDE SEQUENCE</scope>
    <source>
        <strain evidence="2">KEN1</strain>
    </source>
</reference>
<proteinExistence type="predicted"/>
<feature type="compositionally biased region" description="Basic and acidic residues" evidence="1">
    <location>
        <begin position="51"/>
        <end position="62"/>
    </location>
</feature>
<dbReference type="EMBL" id="JACGWN010000014">
    <property type="protein sequence ID" value="KAL0405137.1"/>
    <property type="molecule type" value="Genomic_DNA"/>
</dbReference>
<reference evidence="2" key="1">
    <citation type="submission" date="2020-06" db="EMBL/GenBank/DDBJ databases">
        <authorList>
            <person name="Li T."/>
            <person name="Hu X."/>
            <person name="Zhang T."/>
            <person name="Song X."/>
            <person name="Zhang H."/>
            <person name="Dai N."/>
            <person name="Sheng W."/>
            <person name="Hou X."/>
            <person name="Wei L."/>
        </authorList>
    </citation>
    <scope>NUCLEOTIDE SEQUENCE</scope>
    <source>
        <strain evidence="2">KEN1</strain>
        <tissue evidence="2">Leaf</tissue>
    </source>
</reference>
<protein>
    <submittedName>
        <fullName evidence="2">Uncharacterized protein</fullName>
    </submittedName>
</protein>
<feature type="compositionally biased region" description="Low complexity" evidence="1">
    <location>
        <begin position="36"/>
        <end position="50"/>
    </location>
</feature>
<feature type="compositionally biased region" description="Pro residues" evidence="1">
    <location>
        <begin position="92"/>
        <end position="110"/>
    </location>
</feature>
<feature type="compositionally biased region" description="Polar residues" evidence="1">
    <location>
        <begin position="122"/>
        <end position="137"/>
    </location>
</feature>
<evidence type="ECO:0000256" key="1">
    <source>
        <dbReference type="SAM" id="MobiDB-lite"/>
    </source>
</evidence>
<gene>
    <name evidence="2" type="ORF">Slati_3827600</name>
</gene>
<organism evidence="2">
    <name type="scientific">Sesamum latifolium</name>
    <dbReference type="NCBI Taxonomy" id="2727402"/>
    <lineage>
        <taxon>Eukaryota</taxon>
        <taxon>Viridiplantae</taxon>
        <taxon>Streptophyta</taxon>
        <taxon>Embryophyta</taxon>
        <taxon>Tracheophyta</taxon>
        <taxon>Spermatophyta</taxon>
        <taxon>Magnoliopsida</taxon>
        <taxon>eudicotyledons</taxon>
        <taxon>Gunneridae</taxon>
        <taxon>Pentapetalae</taxon>
        <taxon>asterids</taxon>
        <taxon>lamiids</taxon>
        <taxon>Lamiales</taxon>
        <taxon>Pedaliaceae</taxon>
        <taxon>Sesamum</taxon>
    </lineage>
</organism>
<evidence type="ECO:0000313" key="2">
    <source>
        <dbReference type="EMBL" id="KAL0405137.1"/>
    </source>
</evidence>
<accession>A0AAW2TK61</accession>
<dbReference type="AlphaFoldDB" id="A0AAW2TK61"/>
<feature type="region of interest" description="Disordered" evidence="1">
    <location>
        <begin position="1"/>
        <end position="146"/>
    </location>
</feature>
<name>A0AAW2TK61_9LAMI</name>
<sequence length="199" mass="21357">MKQELNKLKAKARAEGMAPSSSTAPYPFWGALHPPSLHLLVHGSGLSSSDLSRKEITKEEVQTTKLRNASQGDSSRPLPQESSIHIELLVSPTPPVPPTPSRSKHPPPPSSSLGQNGGHPGSSPSPNRAINSLSESMPHQDGSMGSLEGVVDAKHMAFGCERTRTAVNKQDAPQFDNLIFESLDQLLCRSASRVRDICL</sequence>